<gene>
    <name evidence="2" type="ordered locus">Exig_2603</name>
</gene>
<dbReference type="Pfam" id="PF13057">
    <property type="entry name" value="DUF3919"/>
    <property type="match status" value="1"/>
</dbReference>
<dbReference type="EMBL" id="CP001022">
    <property type="protein sequence ID" value="ACB62052.1"/>
    <property type="molecule type" value="Genomic_DNA"/>
</dbReference>
<keyword evidence="1" id="KW-0812">Transmembrane</keyword>
<reference evidence="3" key="3">
    <citation type="submission" date="2008-04" db="EMBL/GenBank/DDBJ databases">
        <title>Complete sequence of chromosome of Exiguobacterium sibiricum 255-15.</title>
        <authorList>
            <consortium name="US DOE Joint Genome Institute"/>
            <person name="Copeland A."/>
            <person name="Lucas S."/>
            <person name="Lapidus A."/>
            <person name="Glavina del Rio T."/>
            <person name="Dalin E."/>
            <person name="Tice H."/>
            <person name="Bruce D."/>
            <person name="Goodwin L."/>
            <person name="Pitluck S."/>
            <person name="Kiss H."/>
            <person name="Chertkov O."/>
            <person name="Monk C."/>
            <person name="Brettin T."/>
            <person name="Detter J.C."/>
            <person name="Han C."/>
            <person name="Kuske C.R."/>
            <person name="Schmutz J."/>
            <person name="Larimer F."/>
            <person name="Land M."/>
            <person name="Hauser L."/>
            <person name="Kyrpides N."/>
            <person name="Mikhailova N."/>
            <person name="Vishnivetskaya T."/>
            <person name="Rodrigues D.F."/>
            <person name="Gilichinsky D."/>
            <person name="Tiedje J."/>
            <person name="Richardson P."/>
        </authorList>
    </citation>
    <scope>NUCLEOTIDE SEQUENCE [LARGE SCALE GENOMIC DNA]</scope>
    <source>
        <strain evidence="3">DSM 17290 / CIP 109462 / JCM 13490 / 255-15</strain>
    </source>
</reference>
<organism evidence="2 3">
    <name type="scientific">Exiguobacterium sibiricum (strain DSM 17290 / CCUG 55495 / CIP 109462 / JCM 13490 / 255-15)</name>
    <dbReference type="NCBI Taxonomy" id="262543"/>
    <lineage>
        <taxon>Bacteria</taxon>
        <taxon>Bacillati</taxon>
        <taxon>Bacillota</taxon>
        <taxon>Bacilli</taxon>
        <taxon>Bacillales</taxon>
        <taxon>Bacillales Family XII. Incertae Sedis</taxon>
        <taxon>Exiguobacterium</taxon>
    </lineage>
</organism>
<dbReference type="OrthoDB" id="2630321at2"/>
<protein>
    <recommendedName>
        <fullName evidence="4">DUF3919 domain-containing protein</fullName>
    </recommendedName>
</protein>
<evidence type="ECO:0000256" key="1">
    <source>
        <dbReference type="SAM" id="Phobius"/>
    </source>
</evidence>
<keyword evidence="1" id="KW-0472">Membrane</keyword>
<reference evidence="2 3" key="1">
    <citation type="journal article" date="2006" name="Extremophiles">
        <title>Characterization of Exiguobacterium isolates from the Siberian permafrost. Description of Exiguobacterium sibiricum sp. nov.</title>
        <authorList>
            <person name="Rodrigues D.F."/>
            <person name="Goris J."/>
            <person name="Vishnivetskaya T."/>
            <person name="Gilichinsky D."/>
            <person name="Thomashow M.F."/>
            <person name="Tiedje J.M."/>
        </authorList>
    </citation>
    <scope>NUCLEOTIDE SEQUENCE [LARGE SCALE GENOMIC DNA]</scope>
    <source>
        <strain evidence="3">DSM 17290 / CIP 109462 / JCM 13490 / 255-15</strain>
    </source>
</reference>
<evidence type="ECO:0000313" key="3">
    <source>
        <dbReference type="Proteomes" id="UP000001681"/>
    </source>
</evidence>
<dbReference type="STRING" id="262543.Exig_2603"/>
<reference evidence="2 3" key="2">
    <citation type="journal article" date="2008" name="BMC Genomics">
        <title>Architecture of thermal adaptation in an Exiguobacterium sibiricum strain isolated from 3 million year old permafrost: a genome and transcriptome approach.</title>
        <authorList>
            <person name="Rodrigues D.F."/>
            <person name="Ivanova N."/>
            <person name="He Z."/>
            <person name="Huebner M."/>
            <person name="Zhou J."/>
            <person name="Tiedje J.M."/>
        </authorList>
    </citation>
    <scope>NUCLEOTIDE SEQUENCE [LARGE SCALE GENOMIC DNA]</scope>
    <source>
        <strain evidence="3">DSM 17290 / CIP 109462 / JCM 13490 / 255-15</strain>
    </source>
</reference>
<proteinExistence type="predicted"/>
<dbReference type="Proteomes" id="UP000001681">
    <property type="component" value="Chromosome"/>
</dbReference>
<dbReference type="RefSeq" id="WP_012371468.1">
    <property type="nucleotide sequence ID" value="NC_010556.1"/>
</dbReference>
<sequence>MKISTIVYLILMGILFVLGLLLLQQNVFGRLHVIKDNPDILNQSDNSVPTELTIRHRAWGEQTIEDGNEIQRITSLLKQMKTATNEDCPAGMTTFTGTLRFLNGTSWSFSLGEGMILNGRCIAAQPLSQTTMLKARLLNAYHNPQQLSQQFNQAEEVILFDAGRSRKIDSSLRKALEEKIKRAEPMTDYEEVGRALNSIDKPRVLQITRYANETGKRDNLMNITIYDALFSVQYMDDDNGNTFYLKGSLASVWKGAKRR</sequence>
<keyword evidence="1" id="KW-1133">Transmembrane helix</keyword>
<name>B1YMJ2_EXIS2</name>
<keyword evidence="3" id="KW-1185">Reference proteome</keyword>
<evidence type="ECO:0000313" key="2">
    <source>
        <dbReference type="EMBL" id="ACB62052.1"/>
    </source>
</evidence>
<accession>B1YMJ2</accession>
<feature type="transmembrane region" description="Helical" evidence="1">
    <location>
        <begin position="6"/>
        <end position="23"/>
    </location>
</feature>
<evidence type="ECO:0008006" key="4">
    <source>
        <dbReference type="Google" id="ProtNLM"/>
    </source>
</evidence>
<dbReference type="HOGENOM" id="CLU_087215_0_0_9"/>
<dbReference type="KEGG" id="esi:Exig_2603"/>
<dbReference type="eggNOG" id="ENOG5032RC6">
    <property type="taxonomic scope" value="Bacteria"/>
</dbReference>
<dbReference type="InterPro" id="IPR025031">
    <property type="entry name" value="DUF3919"/>
</dbReference>
<dbReference type="AlphaFoldDB" id="B1YMJ2"/>